<feature type="chain" id="PRO_5015911423" description="J domain-containing protein" evidence="3">
    <location>
        <begin position="23"/>
        <end position="308"/>
    </location>
</feature>
<evidence type="ECO:0000256" key="2">
    <source>
        <dbReference type="SAM" id="MobiDB-lite"/>
    </source>
</evidence>
<evidence type="ECO:0000256" key="1">
    <source>
        <dbReference type="ARBA" id="ARBA00023186"/>
    </source>
</evidence>
<organism evidence="5 6">
    <name type="scientific">Periconia macrospinosa</name>
    <dbReference type="NCBI Taxonomy" id="97972"/>
    <lineage>
        <taxon>Eukaryota</taxon>
        <taxon>Fungi</taxon>
        <taxon>Dikarya</taxon>
        <taxon>Ascomycota</taxon>
        <taxon>Pezizomycotina</taxon>
        <taxon>Dothideomycetes</taxon>
        <taxon>Pleosporomycetidae</taxon>
        <taxon>Pleosporales</taxon>
        <taxon>Massarineae</taxon>
        <taxon>Periconiaceae</taxon>
        <taxon>Periconia</taxon>
    </lineage>
</organism>
<evidence type="ECO:0000256" key="3">
    <source>
        <dbReference type="SAM" id="SignalP"/>
    </source>
</evidence>
<dbReference type="PANTHER" id="PTHR44145:SF3">
    <property type="entry name" value="DNAJ HOMOLOG SUBFAMILY A MEMBER 3, MITOCHONDRIAL"/>
    <property type="match status" value="1"/>
</dbReference>
<dbReference type="InterPro" id="IPR051938">
    <property type="entry name" value="Apopto_cytoskel_mod"/>
</dbReference>
<dbReference type="STRING" id="97972.A0A2V1DHG6"/>
<gene>
    <name evidence="5" type="ORF">DM02DRAFT_106749</name>
</gene>
<evidence type="ECO:0000259" key="4">
    <source>
        <dbReference type="PROSITE" id="PS50076"/>
    </source>
</evidence>
<keyword evidence="3" id="KW-0732">Signal</keyword>
<dbReference type="SUPFAM" id="SSF46565">
    <property type="entry name" value="Chaperone J-domain"/>
    <property type="match status" value="1"/>
</dbReference>
<dbReference type="InterPro" id="IPR036869">
    <property type="entry name" value="J_dom_sf"/>
</dbReference>
<dbReference type="Gene3D" id="1.10.287.110">
    <property type="entry name" value="DnaJ domain"/>
    <property type="match status" value="1"/>
</dbReference>
<sequence>MLPKSPALLLLPYSSALSLASSSTCPFAAPTSCRYPLSPFSYTPAPPSTRSYAHHASSSSHADEPDLSWPAATHPHETPTPYQILKCRPNDVYTKHRFYSLVKLYHPDRLTPNSPVAHLPYDVRVERYRLLVAAHTILSDSAKRRAYDTWGHGWQGHHRSPSHNGAYTWHPEYRQWPPGHDPLHNATWEDWERWHQRENSSHQAEPRDAFMTNFAFVALIFSIVSIGGVMQGTRANLLTSSAMEHHDRIHREASMELARSKRATVAGDRNERIKTFLEHRQAVLDGEETYRRMLPPSETCAPDTVRKQ</sequence>
<dbReference type="EMBL" id="KZ805458">
    <property type="protein sequence ID" value="PVH96649.1"/>
    <property type="molecule type" value="Genomic_DNA"/>
</dbReference>
<feature type="signal peptide" evidence="3">
    <location>
        <begin position="1"/>
        <end position="22"/>
    </location>
</feature>
<keyword evidence="1" id="KW-0143">Chaperone</keyword>
<dbReference type="PANTHER" id="PTHR44145">
    <property type="entry name" value="DNAJ HOMOLOG SUBFAMILY A MEMBER 3, MITOCHONDRIAL"/>
    <property type="match status" value="1"/>
</dbReference>
<dbReference type="InterPro" id="IPR001623">
    <property type="entry name" value="DnaJ_domain"/>
</dbReference>
<protein>
    <recommendedName>
        <fullName evidence="4">J domain-containing protein</fullName>
    </recommendedName>
</protein>
<dbReference type="Proteomes" id="UP000244855">
    <property type="component" value="Unassembled WGS sequence"/>
</dbReference>
<proteinExistence type="predicted"/>
<keyword evidence="6" id="KW-1185">Reference proteome</keyword>
<accession>A0A2V1DHG6</accession>
<dbReference type="OrthoDB" id="445556at2759"/>
<feature type="domain" description="J" evidence="4">
    <location>
        <begin position="77"/>
        <end position="151"/>
    </location>
</feature>
<feature type="region of interest" description="Disordered" evidence="2">
    <location>
        <begin position="51"/>
        <end position="81"/>
    </location>
</feature>
<reference evidence="5 6" key="1">
    <citation type="journal article" date="2018" name="Sci. Rep.">
        <title>Comparative genomics provides insights into the lifestyle and reveals functional heterogeneity of dark septate endophytic fungi.</title>
        <authorList>
            <person name="Knapp D.G."/>
            <person name="Nemeth J.B."/>
            <person name="Barry K."/>
            <person name="Hainaut M."/>
            <person name="Henrissat B."/>
            <person name="Johnson J."/>
            <person name="Kuo A."/>
            <person name="Lim J.H.P."/>
            <person name="Lipzen A."/>
            <person name="Nolan M."/>
            <person name="Ohm R.A."/>
            <person name="Tamas L."/>
            <person name="Grigoriev I.V."/>
            <person name="Spatafora J.W."/>
            <person name="Nagy L.G."/>
            <person name="Kovacs G.M."/>
        </authorList>
    </citation>
    <scope>NUCLEOTIDE SEQUENCE [LARGE SCALE GENOMIC DNA]</scope>
    <source>
        <strain evidence="5 6">DSE2036</strain>
    </source>
</reference>
<dbReference type="AlphaFoldDB" id="A0A2V1DHG6"/>
<dbReference type="CDD" id="cd06257">
    <property type="entry name" value="DnaJ"/>
    <property type="match status" value="1"/>
</dbReference>
<evidence type="ECO:0000313" key="6">
    <source>
        <dbReference type="Proteomes" id="UP000244855"/>
    </source>
</evidence>
<evidence type="ECO:0000313" key="5">
    <source>
        <dbReference type="EMBL" id="PVH96649.1"/>
    </source>
</evidence>
<dbReference type="PROSITE" id="PS50076">
    <property type="entry name" value="DNAJ_2"/>
    <property type="match status" value="1"/>
</dbReference>
<name>A0A2V1DHG6_9PLEO</name>